<gene>
    <name evidence="1" type="ORF">MIND_01119100</name>
</gene>
<accession>A0A8H6S5U4</accession>
<dbReference type="RefSeq" id="XP_037215582.1">
    <property type="nucleotide sequence ID" value="XM_037367750.1"/>
</dbReference>
<dbReference type="AlphaFoldDB" id="A0A8H6S5U4"/>
<comment type="caution">
    <text evidence="1">The sequence shown here is derived from an EMBL/GenBank/DDBJ whole genome shotgun (WGS) entry which is preliminary data.</text>
</comment>
<protein>
    <submittedName>
        <fullName evidence="1">Uncharacterized protein</fullName>
    </submittedName>
</protein>
<organism evidence="1 2">
    <name type="scientific">Mycena indigotica</name>
    <dbReference type="NCBI Taxonomy" id="2126181"/>
    <lineage>
        <taxon>Eukaryota</taxon>
        <taxon>Fungi</taxon>
        <taxon>Dikarya</taxon>
        <taxon>Basidiomycota</taxon>
        <taxon>Agaricomycotina</taxon>
        <taxon>Agaricomycetes</taxon>
        <taxon>Agaricomycetidae</taxon>
        <taxon>Agaricales</taxon>
        <taxon>Marasmiineae</taxon>
        <taxon>Mycenaceae</taxon>
        <taxon>Mycena</taxon>
    </lineage>
</organism>
<dbReference type="GeneID" id="59350266"/>
<name>A0A8H6S5U4_9AGAR</name>
<keyword evidence="2" id="KW-1185">Reference proteome</keyword>
<evidence type="ECO:0000313" key="2">
    <source>
        <dbReference type="Proteomes" id="UP000636479"/>
    </source>
</evidence>
<reference evidence="1" key="1">
    <citation type="submission" date="2020-05" db="EMBL/GenBank/DDBJ databases">
        <title>Mycena genomes resolve the evolution of fungal bioluminescence.</title>
        <authorList>
            <person name="Tsai I.J."/>
        </authorList>
    </citation>
    <scope>NUCLEOTIDE SEQUENCE</scope>
    <source>
        <strain evidence="1">171206Taipei</strain>
    </source>
</reference>
<evidence type="ECO:0000313" key="1">
    <source>
        <dbReference type="EMBL" id="KAF7293419.1"/>
    </source>
</evidence>
<proteinExistence type="predicted"/>
<sequence length="415" mass="45208">MRWPTESFSKGLTPLRPAVLETSRVLVASLLKGKLSSWGLNRGAGDRRLAAGADAVDDMGEETQRLEEGPSRMAPALVFTTLFRHAAFSSILILPPPRYTKAISLYRNPISISSKRHKDAGGNNFPISRPYPCPALRHTRRIVSVPSFGTVPAGAKRMVTMAARGKGGQERVRWMYSVLGGRLVVLGVGISRANRALKALFRLGRAPFPHYGWLCPIYMRHSPLTSNSRLETVLSDEQNSCIQTLQDSDGHDFQPEPKQVIASPPTCALASSFSLDACTILAGTEAGLATPRANDSKLSGRTTACIPGTSPLPLGPQYQECRAQDADRGGEERRSHVGPILSFLLLFRDDDDGTDFVFLAPYRAARNCTARAADCSDGAALDDGDRVWRYRRMGVAVRILAGRVKLAAYLLPDTF</sequence>
<dbReference type="EMBL" id="JACAZF010000010">
    <property type="protein sequence ID" value="KAF7293419.1"/>
    <property type="molecule type" value="Genomic_DNA"/>
</dbReference>
<dbReference type="Proteomes" id="UP000636479">
    <property type="component" value="Unassembled WGS sequence"/>
</dbReference>